<feature type="transmembrane region" description="Helical" evidence="9">
    <location>
        <begin position="345"/>
        <end position="365"/>
    </location>
</feature>
<keyword evidence="4 10" id="KW-1003">Cell membrane</keyword>
<evidence type="ECO:0000256" key="9">
    <source>
        <dbReference type="RuleBase" id="RU363032"/>
    </source>
</evidence>
<dbReference type="PROSITE" id="PS50928">
    <property type="entry name" value="ABC_TM1"/>
    <property type="match status" value="1"/>
</dbReference>
<feature type="transmembrane region" description="Helical" evidence="9">
    <location>
        <begin position="65"/>
        <end position="85"/>
    </location>
</feature>
<comment type="similarity">
    <text evidence="2 10">Belongs to the binding-protein-dependent transport system permease family. MalFG subfamily.</text>
</comment>
<comment type="function">
    <text evidence="10">Part of the ABC transporter complex MalEFGK involved in maltose/maltodextrin import. Probably responsible for the translocation of the substrate across the membrane.</text>
</comment>
<keyword evidence="7 9" id="KW-1133">Transmembrane helix</keyword>
<feature type="transmembrane region" description="Helical" evidence="9">
    <location>
        <begin position="400"/>
        <end position="422"/>
    </location>
</feature>
<feature type="region of interest" description="Disordered" evidence="11">
    <location>
        <begin position="1"/>
        <end position="31"/>
    </location>
</feature>
<dbReference type="PANTHER" id="PTHR47314">
    <property type="entry name" value="MALTOSE/MALTODEXTRIN TRANSPORT SYSTEM PERMEASE PROTEIN MALF"/>
    <property type="match status" value="1"/>
</dbReference>
<dbReference type="InterPro" id="IPR000515">
    <property type="entry name" value="MetI-like"/>
</dbReference>
<dbReference type="SUPFAM" id="SSF160964">
    <property type="entry name" value="MalF N-terminal region-like"/>
    <property type="match status" value="1"/>
</dbReference>
<dbReference type="InterPro" id="IPR035277">
    <property type="entry name" value="MalF_N"/>
</dbReference>
<comment type="subcellular location">
    <subcellularLocation>
        <location evidence="1 9">Cell membrane</location>
        <topology evidence="1 9">Multi-pass membrane protein</topology>
    </subcellularLocation>
</comment>
<dbReference type="Gene3D" id="1.10.3720.10">
    <property type="entry name" value="MetI-like"/>
    <property type="match status" value="1"/>
</dbReference>
<keyword evidence="8 9" id="KW-0472">Membrane</keyword>
<evidence type="ECO:0000256" key="5">
    <source>
        <dbReference type="ARBA" id="ARBA00022597"/>
    </source>
</evidence>
<gene>
    <name evidence="13" type="ORF">SAMN04489714_0737</name>
</gene>
<feature type="transmembrane region" description="Helical" evidence="9">
    <location>
        <begin position="443"/>
        <end position="466"/>
    </location>
</feature>
<dbReference type="Gene3D" id="3.10.650.10">
    <property type="entry name" value="MalF N-terminal region-like"/>
    <property type="match status" value="1"/>
</dbReference>
<keyword evidence="3 9" id="KW-0813">Transport</keyword>
<keyword evidence="14" id="KW-1185">Reference proteome</keyword>
<sequence length="544" mass="59021">MSSPSSATSSHTEQSSQSTDSPQAPSYRTSHARDITRPGFIAKLILMMLVNALGVYGIITAAFVQSWLIVALLVLLLVAVDFIYFSSRMLPAKYLIPGLVFLLIYQVFVMGYTGYVSFTNYGQGHNSTKADAISSIMMENKKRVDGAPTVNMAVVDDGGTLGLAVEDPDTHAVSVGFEDVPLHEVNAQVGSLGITSVEGYDVLAFADVAARQNDVVNLTVPVSDNPDDGYYVTTDGSKGYLAQPTFHYDEQADTMTNTATGVVYTADSDGFFTSPDGEHLTPGWRVFVGFDNYASMVVSPDLAVPFFKSLIWSFVFAFGSVITTFAFGLFLALTFADQRIKGRRVFQSLMILPYAFPGFLATLVWRGMLNERFGFVNEALLGWMPGANIPWLTDGTWAKVSILGVNLWLGFPYMFLVCLGALQSLPSDVMEAAKIDGAGALRTVWSVKLPLVLQSTVPLLISSFAFNFNNFSLIYMLTGGGPSYPGLSVPVGETDILISMVYKIAFDRGGQNFGLASAMSIVIFIVVGVISWLGFRKTRALEEL</sequence>
<organism evidence="13 14">
    <name type="scientific">Schaalia radingae</name>
    <dbReference type="NCBI Taxonomy" id="131110"/>
    <lineage>
        <taxon>Bacteria</taxon>
        <taxon>Bacillati</taxon>
        <taxon>Actinomycetota</taxon>
        <taxon>Actinomycetes</taxon>
        <taxon>Actinomycetales</taxon>
        <taxon>Actinomycetaceae</taxon>
        <taxon>Schaalia</taxon>
    </lineage>
</organism>
<dbReference type="InterPro" id="IPR047103">
    <property type="entry name" value="MalF_P2_sf"/>
</dbReference>
<evidence type="ECO:0000256" key="1">
    <source>
        <dbReference type="ARBA" id="ARBA00004651"/>
    </source>
</evidence>
<evidence type="ECO:0000256" key="3">
    <source>
        <dbReference type="ARBA" id="ARBA00022448"/>
    </source>
</evidence>
<evidence type="ECO:0000256" key="11">
    <source>
        <dbReference type="SAM" id="MobiDB-lite"/>
    </source>
</evidence>
<evidence type="ECO:0000256" key="10">
    <source>
        <dbReference type="RuleBase" id="RU367050"/>
    </source>
</evidence>
<proteinExistence type="inferred from homology"/>
<feature type="transmembrane region" description="Helical" evidence="9">
    <location>
        <begin position="513"/>
        <end position="535"/>
    </location>
</feature>
<feature type="transmembrane region" description="Helical" evidence="9">
    <location>
        <begin position="40"/>
        <end position="59"/>
    </location>
</feature>
<feature type="domain" description="ABC transmembrane type-1" evidence="12">
    <location>
        <begin position="310"/>
        <end position="534"/>
    </location>
</feature>
<dbReference type="InterPro" id="IPR032550">
    <property type="entry name" value="TM_PBP2_N"/>
</dbReference>
<evidence type="ECO:0000259" key="12">
    <source>
        <dbReference type="PROSITE" id="PS50928"/>
    </source>
</evidence>
<keyword evidence="5 10" id="KW-0762">Sugar transport</keyword>
<dbReference type="PANTHER" id="PTHR47314:SF1">
    <property type="entry name" value="MALTOSE_MALTODEXTRIN TRANSPORT SYSTEM PERMEASE PROTEIN MALF"/>
    <property type="match status" value="1"/>
</dbReference>
<accession>A0ABY0V6N8</accession>
<dbReference type="CDD" id="cd06261">
    <property type="entry name" value="TM_PBP2"/>
    <property type="match status" value="1"/>
</dbReference>
<dbReference type="Pfam" id="PF16296">
    <property type="entry name" value="TM_PBP2_N"/>
    <property type="match status" value="1"/>
</dbReference>
<dbReference type="Gene3D" id="1.20.58.370">
    <property type="entry name" value="MalF N-terminal region-like"/>
    <property type="match status" value="1"/>
</dbReference>
<feature type="transmembrane region" description="Helical" evidence="9">
    <location>
        <begin position="94"/>
        <end position="115"/>
    </location>
</feature>
<evidence type="ECO:0000313" key="13">
    <source>
        <dbReference type="EMBL" id="SDT90358.1"/>
    </source>
</evidence>
<keyword evidence="6 9" id="KW-0812">Transmembrane</keyword>
<dbReference type="Gene3D" id="2.40.430.10">
    <property type="entry name" value="D-maltodextrin-binding protein, MBP"/>
    <property type="match status" value="1"/>
</dbReference>
<feature type="transmembrane region" description="Helical" evidence="9">
    <location>
        <begin position="310"/>
        <end position="333"/>
    </location>
</feature>
<dbReference type="Proteomes" id="UP000198976">
    <property type="component" value="Chromosome I"/>
</dbReference>
<evidence type="ECO:0000256" key="6">
    <source>
        <dbReference type="ARBA" id="ARBA00022692"/>
    </source>
</evidence>
<dbReference type="InterPro" id="IPR035906">
    <property type="entry name" value="MetI-like_sf"/>
</dbReference>
<evidence type="ECO:0000256" key="2">
    <source>
        <dbReference type="ARBA" id="ARBA00009047"/>
    </source>
</evidence>
<dbReference type="EMBL" id="LT629792">
    <property type="protein sequence ID" value="SDT90358.1"/>
    <property type="molecule type" value="Genomic_DNA"/>
</dbReference>
<protein>
    <recommendedName>
        <fullName evidence="10">Maltose/maltodextrin transport system permease protein</fullName>
    </recommendedName>
</protein>
<evidence type="ECO:0000256" key="4">
    <source>
        <dbReference type="ARBA" id="ARBA00022475"/>
    </source>
</evidence>
<evidence type="ECO:0000256" key="8">
    <source>
        <dbReference type="ARBA" id="ARBA00023136"/>
    </source>
</evidence>
<dbReference type="Pfam" id="PF00528">
    <property type="entry name" value="BPD_transp_1"/>
    <property type="match status" value="1"/>
</dbReference>
<evidence type="ECO:0000256" key="7">
    <source>
        <dbReference type="ARBA" id="ARBA00022989"/>
    </source>
</evidence>
<reference evidence="13 14" key="1">
    <citation type="submission" date="2016-10" db="EMBL/GenBank/DDBJ databases">
        <authorList>
            <person name="Varghese N."/>
            <person name="Submissions S."/>
        </authorList>
    </citation>
    <scope>NUCLEOTIDE SEQUENCE [LARGE SCALE GENOMIC DNA]</scope>
    <source>
        <strain evidence="13 14">DSM 9169</strain>
    </source>
</reference>
<evidence type="ECO:0000313" key="14">
    <source>
        <dbReference type="Proteomes" id="UP000198976"/>
    </source>
</evidence>
<feature type="compositionally biased region" description="Low complexity" evidence="11">
    <location>
        <begin position="1"/>
        <end position="21"/>
    </location>
</feature>
<dbReference type="SUPFAM" id="SSF161098">
    <property type="entry name" value="MetI-like"/>
    <property type="match status" value="1"/>
</dbReference>
<name>A0ABY0V6N8_9ACTO</name>